<organism evidence="6 7">
    <name type="scientific">Paraburkholderia franconis</name>
    <dbReference type="NCBI Taxonomy" id="2654983"/>
    <lineage>
        <taxon>Bacteria</taxon>
        <taxon>Pseudomonadati</taxon>
        <taxon>Pseudomonadota</taxon>
        <taxon>Betaproteobacteria</taxon>
        <taxon>Burkholderiales</taxon>
        <taxon>Burkholderiaceae</taxon>
        <taxon>Paraburkholderia</taxon>
    </lineage>
</organism>
<dbReference type="EMBL" id="WHNP01000006">
    <property type="protein sequence ID" value="MPW16962.1"/>
    <property type="molecule type" value="Genomic_DNA"/>
</dbReference>
<dbReference type="InterPro" id="IPR013762">
    <property type="entry name" value="Integrase-like_cat_sf"/>
</dbReference>
<reference evidence="6 7" key="1">
    <citation type="submission" date="2019-10" db="EMBL/GenBank/DDBJ databases">
        <title>Paraburkholderia sp. isolated from nodules of Mimosa pudica from Brazilian Atlantic Forest soils.</title>
        <authorList>
            <person name="Paulitsch F."/>
            <person name="Hungria M."/>
            <person name="Dall'Agnol R."/>
        </authorList>
    </citation>
    <scope>NUCLEOTIDE SEQUENCE [LARGE SCALE GENOMIC DNA]</scope>
    <source>
        <strain evidence="6 7">CNPSo 3157</strain>
    </source>
</reference>
<keyword evidence="2" id="KW-0229">DNA integration</keyword>
<protein>
    <submittedName>
        <fullName evidence="6">Tyrosine-type recombinase/integrase</fullName>
    </submittedName>
</protein>
<keyword evidence="4" id="KW-0233">DNA recombination</keyword>
<comment type="similarity">
    <text evidence="1">Belongs to the 'phage' integrase family.</text>
</comment>
<gene>
    <name evidence="6" type="ORF">GCT13_08455</name>
</gene>
<evidence type="ECO:0000259" key="5">
    <source>
        <dbReference type="PROSITE" id="PS51898"/>
    </source>
</evidence>
<dbReference type="Gene3D" id="1.10.150.130">
    <property type="match status" value="1"/>
</dbReference>
<proteinExistence type="inferred from homology"/>
<dbReference type="AlphaFoldDB" id="A0A7X1TF45"/>
<dbReference type="Pfam" id="PF00589">
    <property type="entry name" value="Phage_integrase"/>
    <property type="match status" value="1"/>
</dbReference>
<dbReference type="Pfam" id="PF22022">
    <property type="entry name" value="Phage_int_M"/>
    <property type="match status" value="1"/>
</dbReference>
<dbReference type="GO" id="GO:0003677">
    <property type="term" value="F:DNA binding"/>
    <property type="evidence" value="ECO:0007669"/>
    <property type="project" value="UniProtKB-KW"/>
</dbReference>
<dbReference type="InterPro" id="IPR053876">
    <property type="entry name" value="Phage_int_M"/>
</dbReference>
<dbReference type="GO" id="GO:0006310">
    <property type="term" value="P:DNA recombination"/>
    <property type="evidence" value="ECO:0007669"/>
    <property type="project" value="UniProtKB-KW"/>
</dbReference>
<name>A0A7X1TF45_9BURK</name>
<dbReference type="PROSITE" id="PS51898">
    <property type="entry name" value="TYR_RECOMBINASE"/>
    <property type="match status" value="1"/>
</dbReference>
<evidence type="ECO:0000256" key="3">
    <source>
        <dbReference type="ARBA" id="ARBA00023125"/>
    </source>
</evidence>
<dbReference type="InterPro" id="IPR050808">
    <property type="entry name" value="Phage_Integrase"/>
</dbReference>
<dbReference type="InterPro" id="IPR010998">
    <property type="entry name" value="Integrase_recombinase_N"/>
</dbReference>
<keyword evidence="7" id="KW-1185">Reference proteome</keyword>
<dbReference type="GO" id="GO:0015074">
    <property type="term" value="P:DNA integration"/>
    <property type="evidence" value="ECO:0007669"/>
    <property type="project" value="UniProtKB-KW"/>
</dbReference>
<comment type="caution">
    <text evidence="6">The sequence shown here is derived from an EMBL/GenBank/DDBJ whole genome shotgun (WGS) entry which is preliminary data.</text>
</comment>
<dbReference type="Gene3D" id="1.10.443.10">
    <property type="entry name" value="Intergrase catalytic core"/>
    <property type="match status" value="1"/>
</dbReference>
<accession>A0A7X1TF45</accession>
<dbReference type="Proteomes" id="UP000484381">
    <property type="component" value="Unassembled WGS sequence"/>
</dbReference>
<dbReference type="RefSeq" id="WP_152756887.1">
    <property type="nucleotide sequence ID" value="NZ_WHNP01000006.1"/>
</dbReference>
<evidence type="ECO:0000313" key="7">
    <source>
        <dbReference type="Proteomes" id="UP000484381"/>
    </source>
</evidence>
<dbReference type="SUPFAM" id="SSF56349">
    <property type="entry name" value="DNA breaking-rejoining enzymes"/>
    <property type="match status" value="1"/>
</dbReference>
<keyword evidence="3" id="KW-0238">DNA-binding</keyword>
<feature type="domain" description="Tyr recombinase" evidence="5">
    <location>
        <begin position="171"/>
        <end position="360"/>
    </location>
</feature>
<sequence length="364" mass="41590">MNRRRKTHRGLPRRVQAKHGAYYFFAPAPTRNPWTGKFQTWIRLCSIADGEPVMYSKLGELMGDKKLVDGTMPSLCADWKDRKLDRYSDEVQKEYRRMADVIATAFEDYTVADVTTKDCADFLRDNFRSKHNTAQKYANVMRKIFKFAISERGFRQDNPCDQLDLTDYQTKRREVLPAHEAIKAIREAALIGKDGLPTESGPMFQCIVDMSYLVWQRAIDIRTLLETQIDTNTIRFKPSKTAGTSGKVLDVEITPQIRAVIERAKAIKKKYRIISPFLFPTQKGGAYSKTGLHSMWRRAKERANVTDGIQFKDLRALGATDAAKAGKDRAEIQTRLAHTTGKTTEIYIKEAIPEKSGLDLKLPW</sequence>
<evidence type="ECO:0000313" key="6">
    <source>
        <dbReference type="EMBL" id="MPW16962.1"/>
    </source>
</evidence>
<evidence type="ECO:0000256" key="1">
    <source>
        <dbReference type="ARBA" id="ARBA00008857"/>
    </source>
</evidence>
<evidence type="ECO:0000256" key="4">
    <source>
        <dbReference type="ARBA" id="ARBA00023172"/>
    </source>
</evidence>
<dbReference type="PANTHER" id="PTHR30629:SF2">
    <property type="entry name" value="PROPHAGE INTEGRASE INTS-RELATED"/>
    <property type="match status" value="1"/>
</dbReference>
<dbReference type="InterPro" id="IPR011010">
    <property type="entry name" value="DNA_brk_join_enz"/>
</dbReference>
<evidence type="ECO:0000256" key="2">
    <source>
        <dbReference type="ARBA" id="ARBA00022908"/>
    </source>
</evidence>
<dbReference type="PANTHER" id="PTHR30629">
    <property type="entry name" value="PROPHAGE INTEGRASE"/>
    <property type="match status" value="1"/>
</dbReference>
<dbReference type="InterPro" id="IPR002104">
    <property type="entry name" value="Integrase_catalytic"/>
</dbReference>